<keyword evidence="7" id="KW-0812">Transmembrane</keyword>
<comment type="caution">
    <text evidence="12">The sequence shown here is derived from an EMBL/GenBank/DDBJ whole genome shotgun (WGS) entry which is preliminary data.</text>
</comment>
<protein>
    <recommendedName>
        <fullName evidence="3">Type II secretion system protein N</fullName>
    </recommendedName>
    <alternativeName>
        <fullName evidence="10">General secretion pathway protein N</fullName>
    </alternativeName>
</protein>
<keyword evidence="8" id="KW-0653">Protein transport</keyword>
<keyword evidence="4" id="KW-0813">Transport</keyword>
<evidence type="ECO:0000256" key="9">
    <source>
        <dbReference type="ARBA" id="ARBA00023136"/>
    </source>
</evidence>
<feature type="region of interest" description="Disordered" evidence="11">
    <location>
        <begin position="1"/>
        <end position="21"/>
    </location>
</feature>
<evidence type="ECO:0000256" key="5">
    <source>
        <dbReference type="ARBA" id="ARBA00022475"/>
    </source>
</evidence>
<evidence type="ECO:0000256" key="3">
    <source>
        <dbReference type="ARBA" id="ARBA00021563"/>
    </source>
</evidence>
<evidence type="ECO:0000256" key="7">
    <source>
        <dbReference type="ARBA" id="ARBA00022692"/>
    </source>
</evidence>
<evidence type="ECO:0000256" key="6">
    <source>
        <dbReference type="ARBA" id="ARBA00022519"/>
    </source>
</evidence>
<evidence type="ECO:0000256" key="1">
    <source>
        <dbReference type="ARBA" id="ARBA00004533"/>
    </source>
</evidence>
<dbReference type="EMBL" id="JAODYH010000017">
    <property type="protein sequence ID" value="MCT9813236.1"/>
    <property type="molecule type" value="Genomic_DNA"/>
</dbReference>
<evidence type="ECO:0000256" key="10">
    <source>
        <dbReference type="ARBA" id="ARBA00030772"/>
    </source>
</evidence>
<organism evidence="12 13">
    <name type="scientific">Acidovorax bellezanensis</name>
    <dbReference type="NCBI Taxonomy" id="2976702"/>
    <lineage>
        <taxon>Bacteria</taxon>
        <taxon>Pseudomonadati</taxon>
        <taxon>Pseudomonadota</taxon>
        <taxon>Betaproteobacteria</taxon>
        <taxon>Burkholderiales</taxon>
        <taxon>Comamonadaceae</taxon>
        <taxon>Acidovorax</taxon>
    </lineage>
</organism>
<name>A0ABT2PRY4_9BURK</name>
<keyword evidence="13" id="KW-1185">Reference proteome</keyword>
<evidence type="ECO:0000256" key="11">
    <source>
        <dbReference type="SAM" id="MobiDB-lite"/>
    </source>
</evidence>
<keyword evidence="5" id="KW-1003">Cell membrane</keyword>
<evidence type="ECO:0000313" key="13">
    <source>
        <dbReference type="Proteomes" id="UP001525968"/>
    </source>
</evidence>
<accession>A0ABT2PRY4</accession>
<evidence type="ECO:0000256" key="8">
    <source>
        <dbReference type="ARBA" id="ARBA00022927"/>
    </source>
</evidence>
<evidence type="ECO:0000313" key="12">
    <source>
        <dbReference type="EMBL" id="MCT9813236.1"/>
    </source>
</evidence>
<keyword evidence="9" id="KW-0472">Membrane</keyword>
<dbReference type="InterPro" id="IPR022792">
    <property type="entry name" value="T2SS_protein-GspN"/>
</dbReference>
<evidence type="ECO:0000256" key="4">
    <source>
        <dbReference type="ARBA" id="ARBA00022448"/>
    </source>
</evidence>
<gene>
    <name evidence="12" type="ORF">N0K08_21615</name>
</gene>
<dbReference type="Pfam" id="PF01203">
    <property type="entry name" value="T2SSN"/>
    <property type="match status" value="1"/>
</dbReference>
<sequence>MKALSRPARSTAAGSARPGTARSPRAWALAGALAGGLLTLVLAAPAHWLAAGLERASQGQLQLREPRGTVWTGSARLVLTGGAGSRDQLALPSRVQWQLRPAWLGARIQLSAACCTPQPLQARLRLRWQGLEAQFQDQQSQWPADLLTGLGTPWNTAQIQGQLLLRTQGLRLQWLAGRGRSEGQLQLDALGVSSRLSTLRPMGSYRLVIDGGDSPTVTLSTLEGHLQLSGSGQWVGQRLRFRGEATATPEREAALANFLNIIGRRSGARSLISLG</sequence>
<keyword evidence="6" id="KW-0997">Cell inner membrane</keyword>
<proteinExistence type="inferred from homology"/>
<evidence type="ECO:0000256" key="2">
    <source>
        <dbReference type="ARBA" id="ARBA00007208"/>
    </source>
</evidence>
<comment type="subcellular location">
    <subcellularLocation>
        <location evidence="1">Cell inner membrane</location>
    </subcellularLocation>
</comment>
<dbReference type="Proteomes" id="UP001525968">
    <property type="component" value="Unassembled WGS sequence"/>
</dbReference>
<reference evidence="12 13" key="1">
    <citation type="submission" date="2022-09" db="EMBL/GenBank/DDBJ databases">
        <title>Draft genome of isolate Be4.</title>
        <authorList>
            <person name="Sanchez-Castro I."/>
            <person name="Martinez-Rodriguez P."/>
            <person name="Descostes M."/>
            <person name="Merroun M."/>
        </authorList>
    </citation>
    <scope>NUCLEOTIDE SEQUENCE [LARGE SCALE GENOMIC DNA]</scope>
    <source>
        <strain evidence="12 13">Be4</strain>
    </source>
</reference>
<dbReference type="RefSeq" id="WP_261502488.1">
    <property type="nucleotide sequence ID" value="NZ_JAODYH010000017.1"/>
</dbReference>
<comment type="similarity">
    <text evidence="2">Belongs to the GSP N family.</text>
</comment>